<dbReference type="VEuPathDB" id="FungiDB:JI435_047340"/>
<feature type="chain" id="PRO_5030558817" description="Ig-like domain-containing protein" evidence="2">
    <location>
        <begin position="20"/>
        <end position="207"/>
    </location>
</feature>
<name>A0A7U2F5F6_PHANO</name>
<dbReference type="AlphaFoldDB" id="A0A7U2F5F6"/>
<keyword evidence="4" id="KW-1185">Reference proteome</keyword>
<evidence type="ECO:0008006" key="5">
    <source>
        <dbReference type="Google" id="ProtNLM"/>
    </source>
</evidence>
<keyword evidence="1" id="KW-1133">Transmembrane helix</keyword>
<keyword evidence="2" id="KW-0732">Signal</keyword>
<proteinExistence type="predicted"/>
<dbReference type="EMBL" id="CP069030">
    <property type="protein sequence ID" value="QRC98692.1"/>
    <property type="molecule type" value="Genomic_DNA"/>
</dbReference>
<dbReference type="OMA" id="AIAVFTW"/>
<keyword evidence="1" id="KW-0472">Membrane</keyword>
<organism evidence="3 4">
    <name type="scientific">Phaeosphaeria nodorum (strain SN15 / ATCC MYA-4574 / FGSC 10173)</name>
    <name type="common">Glume blotch fungus</name>
    <name type="synonym">Parastagonospora nodorum</name>
    <dbReference type="NCBI Taxonomy" id="321614"/>
    <lineage>
        <taxon>Eukaryota</taxon>
        <taxon>Fungi</taxon>
        <taxon>Dikarya</taxon>
        <taxon>Ascomycota</taxon>
        <taxon>Pezizomycotina</taxon>
        <taxon>Dothideomycetes</taxon>
        <taxon>Pleosporomycetidae</taxon>
        <taxon>Pleosporales</taxon>
        <taxon>Pleosporineae</taxon>
        <taxon>Phaeosphaeriaceae</taxon>
        <taxon>Parastagonospora</taxon>
    </lineage>
</organism>
<sequence length="207" mass="21217">MKCYLILSAAALAAGSAFSNNNLPANNVENFVARAIDPKTMDPTRLSVLSVLKTAIPCSARYPEATGEVEEWYSKLPVDVKSLLPSLYPASSTGAASVSGPVAKLAVTDVFTAACSASGTTTTTTRVTVTKTVHLTGSATALSNTSTITAASNGTTLNGTGAFPSPTNGTLSSASPSLTSFTGDSGKMEAIAVFTWIFVFAVFVLFL</sequence>
<keyword evidence="1" id="KW-0812">Transmembrane</keyword>
<feature type="transmembrane region" description="Helical" evidence="1">
    <location>
        <begin position="188"/>
        <end position="206"/>
    </location>
</feature>
<protein>
    <recommendedName>
        <fullName evidence="5">Ig-like domain-containing protein</fullName>
    </recommendedName>
</protein>
<evidence type="ECO:0000313" key="3">
    <source>
        <dbReference type="EMBL" id="QRC98692.1"/>
    </source>
</evidence>
<feature type="signal peptide" evidence="2">
    <location>
        <begin position="1"/>
        <end position="19"/>
    </location>
</feature>
<evidence type="ECO:0000313" key="4">
    <source>
        <dbReference type="Proteomes" id="UP000663193"/>
    </source>
</evidence>
<evidence type="ECO:0000256" key="2">
    <source>
        <dbReference type="SAM" id="SignalP"/>
    </source>
</evidence>
<gene>
    <name evidence="3" type="ORF">JI435_047340</name>
</gene>
<dbReference type="Proteomes" id="UP000663193">
    <property type="component" value="Chromosome 8"/>
</dbReference>
<accession>A0A7U2F5F6</accession>
<reference evidence="4" key="1">
    <citation type="journal article" date="2021" name="BMC Genomics">
        <title>Chromosome-level genome assembly and manually-curated proteome of model necrotroph Parastagonospora nodorum Sn15 reveals a genome-wide trove of candidate effector homologs, and redundancy of virulence-related functions within an accessory chromosome.</title>
        <authorList>
            <person name="Bertazzoni S."/>
            <person name="Jones D.A.B."/>
            <person name="Phan H.T."/>
            <person name="Tan K.-C."/>
            <person name="Hane J.K."/>
        </authorList>
    </citation>
    <scope>NUCLEOTIDE SEQUENCE [LARGE SCALE GENOMIC DNA]</scope>
    <source>
        <strain evidence="4">SN15 / ATCC MYA-4574 / FGSC 10173)</strain>
    </source>
</reference>
<dbReference type="OrthoDB" id="3800804at2759"/>
<evidence type="ECO:0000256" key="1">
    <source>
        <dbReference type="SAM" id="Phobius"/>
    </source>
</evidence>